<dbReference type="OrthoDB" id="10508126at2759"/>
<sequence length="420" mass="46580">MSRPAIFYFDSSRGRRLLHARSRIQDAVAPRNASKFAPSLDPEACRGKWFLPTSEITAKLQNLEEDMHNAWREVELGASTSSYLSNKAIYLRQLFDHFLYGLNRQATKQKKRASFMKPIRLYKIDDPHMLNALRNQAEGRPYSEGALHAKCLESRRQARIAMAASSKTHPATQCVSQDPSHDWDDDKSITSISSYGSSGYQGSQDSVGTGRSGASSPEPTVPNYEYPMIKSYHGHSLANQRSLVKPFLDLGSTEAETEGTGTLKNGLPGREVRAISDDEDAETVERIIFESEDVEPLPNSRDISQKMNIFEPDSRGSAGDHSTAPQALIPTNQVDLAQAWDSVFPELRAVLQNIPIASASNIFDMLGSDLGSSYWTARRDRALSLLEQMEGAFQDAQAVILTPQANQSSLQKPRRSQKAT</sequence>
<reference evidence="2 3" key="1">
    <citation type="submission" date="2014-04" db="EMBL/GenBank/DDBJ databases">
        <authorList>
            <consortium name="DOE Joint Genome Institute"/>
            <person name="Kuo A."/>
            <person name="Girlanda M."/>
            <person name="Perotto S."/>
            <person name="Kohler A."/>
            <person name="Nagy L.G."/>
            <person name="Floudas D."/>
            <person name="Copeland A."/>
            <person name="Barry K.W."/>
            <person name="Cichocki N."/>
            <person name="Veneault-Fourrey C."/>
            <person name="LaButti K."/>
            <person name="Lindquist E.A."/>
            <person name="Lipzen A."/>
            <person name="Lundell T."/>
            <person name="Morin E."/>
            <person name="Murat C."/>
            <person name="Sun H."/>
            <person name="Tunlid A."/>
            <person name="Henrissat B."/>
            <person name="Grigoriev I.V."/>
            <person name="Hibbett D.S."/>
            <person name="Martin F."/>
            <person name="Nordberg H.P."/>
            <person name="Cantor M.N."/>
            <person name="Hua S.X."/>
        </authorList>
    </citation>
    <scope>NUCLEOTIDE SEQUENCE [LARGE SCALE GENOMIC DNA]</scope>
    <source>
        <strain evidence="2 3">MUT 4182</strain>
    </source>
</reference>
<evidence type="ECO:0000256" key="1">
    <source>
        <dbReference type="SAM" id="MobiDB-lite"/>
    </source>
</evidence>
<proteinExistence type="predicted"/>
<reference evidence="3" key="2">
    <citation type="submission" date="2015-01" db="EMBL/GenBank/DDBJ databases">
        <title>Evolutionary Origins and Diversification of the Mycorrhizal Mutualists.</title>
        <authorList>
            <consortium name="DOE Joint Genome Institute"/>
            <consortium name="Mycorrhizal Genomics Consortium"/>
            <person name="Kohler A."/>
            <person name="Kuo A."/>
            <person name="Nagy L.G."/>
            <person name="Floudas D."/>
            <person name="Copeland A."/>
            <person name="Barry K.W."/>
            <person name="Cichocki N."/>
            <person name="Veneault-Fourrey C."/>
            <person name="LaButti K."/>
            <person name="Lindquist E.A."/>
            <person name="Lipzen A."/>
            <person name="Lundell T."/>
            <person name="Morin E."/>
            <person name="Murat C."/>
            <person name="Riley R."/>
            <person name="Ohm R."/>
            <person name="Sun H."/>
            <person name="Tunlid A."/>
            <person name="Henrissat B."/>
            <person name="Grigoriev I.V."/>
            <person name="Hibbett D.S."/>
            <person name="Martin F."/>
        </authorList>
    </citation>
    <scope>NUCLEOTIDE SEQUENCE [LARGE SCALE GENOMIC DNA]</scope>
    <source>
        <strain evidence="3">MUT 4182</strain>
    </source>
</reference>
<protein>
    <submittedName>
        <fullName evidence="2">Uncharacterized protein</fullName>
    </submittedName>
</protein>
<dbReference type="AlphaFoldDB" id="A0A0C3LEP3"/>
<evidence type="ECO:0000313" key="2">
    <source>
        <dbReference type="EMBL" id="KIO19912.1"/>
    </source>
</evidence>
<gene>
    <name evidence="2" type="ORF">M407DRAFT_30436</name>
</gene>
<keyword evidence="3" id="KW-1185">Reference proteome</keyword>
<dbReference type="Proteomes" id="UP000054248">
    <property type="component" value="Unassembled WGS sequence"/>
</dbReference>
<name>A0A0C3LEP3_9AGAM</name>
<feature type="compositionally biased region" description="Low complexity" evidence="1">
    <location>
        <begin position="189"/>
        <end position="206"/>
    </location>
</feature>
<accession>A0A0C3LEP3</accession>
<evidence type="ECO:0000313" key="3">
    <source>
        <dbReference type="Proteomes" id="UP000054248"/>
    </source>
</evidence>
<feature type="compositionally biased region" description="Polar residues" evidence="1">
    <location>
        <begin position="165"/>
        <end position="178"/>
    </location>
</feature>
<feature type="compositionally biased region" description="Basic and acidic residues" evidence="1">
    <location>
        <begin position="179"/>
        <end position="188"/>
    </location>
</feature>
<feature type="region of interest" description="Disordered" evidence="1">
    <location>
        <begin position="162"/>
        <end position="222"/>
    </location>
</feature>
<dbReference type="EMBL" id="KN823197">
    <property type="protein sequence ID" value="KIO19912.1"/>
    <property type="molecule type" value="Genomic_DNA"/>
</dbReference>
<organism evidence="2 3">
    <name type="scientific">Tulasnella calospora MUT 4182</name>
    <dbReference type="NCBI Taxonomy" id="1051891"/>
    <lineage>
        <taxon>Eukaryota</taxon>
        <taxon>Fungi</taxon>
        <taxon>Dikarya</taxon>
        <taxon>Basidiomycota</taxon>
        <taxon>Agaricomycotina</taxon>
        <taxon>Agaricomycetes</taxon>
        <taxon>Cantharellales</taxon>
        <taxon>Tulasnellaceae</taxon>
        <taxon>Tulasnella</taxon>
    </lineage>
</organism>
<feature type="compositionally biased region" description="Polar residues" evidence="1">
    <location>
        <begin position="207"/>
        <end position="218"/>
    </location>
</feature>
<dbReference type="HOGENOM" id="CLU_654155_0_0_1"/>